<dbReference type="GO" id="GO:0046872">
    <property type="term" value="F:metal ion binding"/>
    <property type="evidence" value="ECO:0007669"/>
    <property type="project" value="UniProtKB-KW"/>
</dbReference>
<comment type="caution">
    <text evidence="7">The sequence shown here is derived from an EMBL/GenBank/DDBJ whole genome shotgun (WGS) entry which is preliminary data.</text>
</comment>
<dbReference type="PROSITE" id="PS00893">
    <property type="entry name" value="NUDIX_BOX"/>
    <property type="match status" value="1"/>
</dbReference>
<dbReference type="AlphaFoldDB" id="A0A9W6ZZF4"/>
<evidence type="ECO:0000313" key="7">
    <source>
        <dbReference type="EMBL" id="GMH63162.1"/>
    </source>
</evidence>
<evidence type="ECO:0000256" key="3">
    <source>
        <dbReference type="ARBA" id="ARBA00022801"/>
    </source>
</evidence>
<keyword evidence="3" id="KW-0378">Hydrolase</keyword>
<dbReference type="Proteomes" id="UP001165085">
    <property type="component" value="Unassembled WGS sequence"/>
</dbReference>
<protein>
    <recommendedName>
        <fullName evidence="6">Nudix hydrolase domain-containing protein</fullName>
    </recommendedName>
</protein>
<dbReference type="EMBL" id="BRXY01000082">
    <property type="protein sequence ID" value="GMH63162.1"/>
    <property type="molecule type" value="Genomic_DNA"/>
</dbReference>
<feature type="compositionally biased region" description="Basic residues" evidence="5">
    <location>
        <begin position="34"/>
        <end position="45"/>
    </location>
</feature>
<organism evidence="7 8">
    <name type="scientific">Triparma strigata</name>
    <dbReference type="NCBI Taxonomy" id="1606541"/>
    <lineage>
        <taxon>Eukaryota</taxon>
        <taxon>Sar</taxon>
        <taxon>Stramenopiles</taxon>
        <taxon>Ochrophyta</taxon>
        <taxon>Bolidophyceae</taxon>
        <taxon>Parmales</taxon>
        <taxon>Triparmaceae</taxon>
        <taxon>Triparma</taxon>
    </lineage>
</organism>
<reference evidence="8" key="1">
    <citation type="journal article" date="2023" name="Commun. Biol.">
        <title>Genome analysis of Parmales, the sister group of diatoms, reveals the evolutionary specialization of diatoms from phago-mixotrophs to photoautotrophs.</title>
        <authorList>
            <person name="Ban H."/>
            <person name="Sato S."/>
            <person name="Yoshikawa S."/>
            <person name="Yamada K."/>
            <person name="Nakamura Y."/>
            <person name="Ichinomiya M."/>
            <person name="Sato N."/>
            <person name="Blanc-Mathieu R."/>
            <person name="Endo H."/>
            <person name="Kuwata A."/>
            <person name="Ogata H."/>
        </authorList>
    </citation>
    <scope>NUCLEOTIDE SEQUENCE [LARGE SCALE GENOMIC DNA]</scope>
    <source>
        <strain evidence="8">NIES 3701</strain>
    </source>
</reference>
<dbReference type="InterPro" id="IPR015797">
    <property type="entry name" value="NUDIX_hydrolase-like_dom_sf"/>
</dbReference>
<feature type="compositionally biased region" description="Low complexity" evidence="5">
    <location>
        <begin position="55"/>
        <end position="73"/>
    </location>
</feature>
<feature type="domain" description="Nudix hydrolase" evidence="6">
    <location>
        <begin position="93"/>
        <end position="260"/>
    </location>
</feature>
<evidence type="ECO:0000256" key="5">
    <source>
        <dbReference type="SAM" id="MobiDB-lite"/>
    </source>
</evidence>
<dbReference type="InterPro" id="IPR000086">
    <property type="entry name" value="NUDIX_hydrolase_dom"/>
</dbReference>
<dbReference type="InterPro" id="IPR020084">
    <property type="entry name" value="NUDIX_hydrolase_CS"/>
</dbReference>
<dbReference type="GO" id="GO:0005634">
    <property type="term" value="C:nucleus"/>
    <property type="evidence" value="ECO:0007669"/>
    <property type="project" value="TreeGrafter"/>
</dbReference>
<keyword evidence="2" id="KW-0479">Metal-binding</keyword>
<dbReference type="Pfam" id="PF00293">
    <property type="entry name" value="NUDIX"/>
    <property type="match status" value="1"/>
</dbReference>
<dbReference type="PANTHER" id="PTHR12629">
    <property type="entry name" value="DIPHOSPHOINOSITOL POLYPHOSPHATE PHOSPHOHYDROLASE"/>
    <property type="match status" value="1"/>
</dbReference>
<dbReference type="PROSITE" id="PS51462">
    <property type="entry name" value="NUDIX"/>
    <property type="match status" value="1"/>
</dbReference>
<gene>
    <name evidence="7" type="ORF">TrST_g12392</name>
</gene>
<feature type="region of interest" description="Disordered" evidence="5">
    <location>
        <begin position="1"/>
        <end position="85"/>
    </location>
</feature>
<proteinExistence type="predicted"/>
<accession>A0A9W6ZZF4</accession>
<comment type="cofactor">
    <cofactor evidence="1">
        <name>Mg(2+)</name>
        <dbReference type="ChEBI" id="CHEBI:18420"/>
    </cofactor>
</comment>
<dbReference type="GO" id="GO:0016462">
    <property type="term" value="F:pyrophosphatase activity"/>
    <property type="evidence" value="ECO:0007669"/>
    <property type="project" value="InterPro"/>
</dbReference>
<dbReference type="PANTHER" id="PTHR12629:SF0">
    <property type="entry name" value="DIPHOSPHOINOSITOL-POLYPHOSPHATE DIPHOSPHATASE"/>
    <property type="match status" value="1"/>
</dbReference>
<evidence type="ECO:0000259" key="6">
    <source>
        <dbReference type="PROSITE" id="PS51462"/>
    </source>
</evidence>
<sequence>MSSPPSKIPASGSVLGLPNTPATTLSEHVFPAQNHHHAHHQHQHTKVPNSPPPTVSVNGGSRTSSPVLSSSSSDYVGASEARQGRSNQRYDVDIRLVVGSVCIVRDGRILLISASKKKEWILPKGGWENDETVEEGVQRETYEEAGIYGTLGEPLTPMTYETRKSKLKKASSNVDVDSSCELTTDVLSSALSSSTPAVISTATTPAKTATVCRGYFYPLYVSEVLDKWPEDGRHRQIVSIDEAIKAVVRLELKLVLQEVKDKKLHLVGPCK</sequence>
<dbReference type="CDD" id="cd04666">
    <property type="entry name" value="NUDIX_DIPP2_like_Nudt4"/>
    <property type="match status" value="1"/>
</dbReference>
<dbReference type="GO" id="GO:0005737">
    <property type="term" value="C:cytoplasm"/>
    <property type="evidence" value="ECO:0007669"/>
    <property type="project" value="TreeGrafter"/>
</dbReference>
<dbReference type="Gene3D" id="3.90.79.10">
    <property type="entry name" value="Nucleoside Triphosphate Pyrophosphohydrolase"/>
    <property type="match status" value="1"/>
</dbReference>
<evidence type="ECO:0000313" key="8">
    <source>
        <dbReference type="Proteomes" id="UP001165085"/>
    </source>
</evidence>
<keyword evidence="8" id="KW-1185">Reference proteome</keyword>
<dbReference type="InterPro" id="IPR047198">
    <property type="entry name" value="DDP-like_NUDIX"/>
</dbReference>
<dbReference type="SUPFAM" id="SSF55811">
    <property type="entry name" value="Nudix"/>
    <property type="match status" value="1"/>
</dbReference>
<keyword evidence="4" id="KW-0460">Magnesium</keyword>
<evidence type="ECO:0000256" key="1">
    <source>
        <dbReference type="ARBA" id="ARBA00001946"/>
    </source>
</evidence>
<evidence type="ECO:0000256" key="2">
    <source>
        <dbReference type="ARBA" id="ARBA00022723"/>
    </source>
</evidence>
<name>A0A9W6ZZF4_9STRA</name>
<dbReference type="OrthoDB" id="2011998at2759"/>
<evidence type="ECO:0000256" key="4">
    <source>
        <dbReference type="ARBA" id="ARBA00022842"/>
    </source>
</evidence>